<feature type="transmembrane region" description="Helical" evidence="10">
    <location>
        <begin position="45"/>
        <end position="68"/>
    </location>
</feature>
<feature type="transmembrane region" description="Helical" evidence="10">
    <location>
        <begin position="118"/>
        <end position="137"/>
    </location>
</feature>
<accession>A0A8D0DYZ0</accession>
<feature type="transmembrane region" description="Helical" evidence="10">
    <location>
        <begin position="328"/>
        <end position="347"/>
    </location>
</feature>
<dbReference type="GeneTree" id="ENSGT00950000182998"/>
<proteinExistence type="inferred from homology"/>
<feature type="transmembrane region" description="Helical" evidence="10">
    <location>
        <begin position="289"/>
        <end position="308"/>
    </location>
</feature>
<sequence length="454" mass="50926">MEPSVPTQWVQSSARIRRLLQTTQSSTLLNSSLESKPRDVASESVGLFFMLLIDLTAIVGNVAVMAVIIKTPALRKFVFVFHLCLVDLLAAVTLMPLAMLSSSAFFDGTTFGDALCRVYLFLSVCFITMCILSISAINVERYYYVVHPMRYEVKMTVGLVVCVLIGVWVKAVVVSIIPILGWLSQDHTSSSSVYRGQSCTLQWSRSVYCKFFVIFFAIFYFLLPVFIILVVYCSMFKVARVAAMHHGPLPTWMDTPRQRSESLSSRSTMVTSSGAPRTTPQRTFGGGKAVIILLAVGGQFVFCWLPYFSFHLYSALSSHFPGWQTENVVTWIGYFSFTSNPFFYGCLNRQIRGELSKHLTCFFKQPPEEDLRLPSREGSIEENFLQFLQGTGCNAEARNPLSQASPKRDQPNIDFRIPGQIAEETSEFLDQHMSSDITVSDSYIRAACSPKPEL</sequence>
<comment type="subcellular location">
    <subcellularLocation>
        <location evidence="1">Cell membrane</location>
        <topology evidence="1">Multi-pass membrane protein</topology>
    </subcellularLocation>
</comment>
<protein>
    <submittedName>
        <fullName evidence="12">G protein-coupled receptor 61</fullName>
    </submittedName>
</protein>
<dbReference type="Pfam" id="PF00001">
    <property type="entry name" value="7tm_1"/>
    <property type="match status" value="1"/>
</dbReference>
<feature type="transmembrane region" description="Helical" evidence="10">
    <location>
        <begin position="77"/>
        <end position="98"/>
    </location>
</feature>
<reference evidence="12" key="2">
    <citation type="submission" date="2025-09" db="UniProtKB">
        <authorList>
            <consortium name="Ensembl"/>
        </authorList>
    </citation>
    <scope>IDENTIFICATION</scope>
</reference>
<dbReference type="PRINTS" id="PR00237">
    <property type="entry name" value="GPCRRHODOPSN"/>
</dbReference>
<dbReference type="GO" id="GO:0005768">
    <property type="term" value="C:endosome"/>
    <property type="evidence" value="ECO:0007669"/>
    <property type="project" value="Ensembl"/>
</dbReference>
<evidence type="ECO:0000313" key="12">
    <source>
        <dbReference type="Ensembl" id="ENSSMRP00000023799.1"/>
    </source>
</evidence>
<keyword evidence="5 9" id="KW-0297">G-protein coupled receptor</keyword>
<keyword evidence="3 9" id="KW-0812">Transmembrane</keyword>
<keyword evidence="4 10" id="KW-1133">Transmembrane helix</keyword>
<dbReference type="GO" id="GO:0043235">
    <property type="term" value="C:receptor complex"/>
    <property type="evidence" value="ECO:0007669"/>
    <property type="project" value="Ensembl"/>
</dbReference>
<organism evidence="12 13">
    <name type="scientific">Salvator merianae</name>
    <name type="common">Argentine black and white tegu</name>
    <name type="synonym">Tupinambis merianae</name>
    <dbReference type="NCBI Taxonomy" id="96440"/>
    <lineage>
        <taxon>Eukaryota</taxon>
        <taxon>Metazoa</taxon>
        <taxon>Chordata</taxon>
        <taxon>Craniata</taxon>
        <taxon>Vertebrata</taxon>
        <taxon>Euteleostomi</taxon>
        <taxon>Lepidosauria</taxon>
        <taxon>Squamata</taxon>
        <taxon>Bifurcata</taxon>
        <taxon>Unidentata</taxon>
        <taxon>Episquamata</taxon>
        <taxon>Laterata</taxon>
        <taxon>Teiioidea</taxon>
        <taxon>Teiidae</taxon>
        <taxon>Salvator</taxon>
    </lineage>
</organism>
<dbReference type="CDD" id="cd15220">
    <property type="entry name" value="7tmA_GPR61_GPR62-like"/>
    <property type="match status" value="1"/>
</dbReference>
<keyword evidence="6 10" id="KW-0472">Membrane</keyword>
<dbReference type="GO" id="GO:0005886">
    <property type="term" value="C:plasma membrane"/>
    <property type="evidence" value="ECO:0007669"/>
    <property type="project" value="UniProtKB-SubCell"/>
</dbReference>
<evidence type="ECO:0000256" key="2">
    <source>
        <dbReference type="ARBA" id="ARBA00022475"/>
    </source>
</evidence>
<comment type="similarity">
    <text evidence="9">Belongs to the G-protein coupled receptor 1 family.</text>
</comment>
<dbReference type="GO" id="GO:0038035">
    <property type="term" value="P:ligand-independent adenylate cyclase-activating G protein-coupled receptor signaling pathway"/>
    <property type="evidence" value="ECO:0007669"/>
    <property type="project" value="Ensembl"/>
</dbReference>
<dbReference type="InterPro" id="IPR017452">
    <property type="entry name" value="GPCR_Rhodpsn_7TM"/>
</dbReference>
<keyword evidence="2" id="KW-1003">Cell membrane</keyword>
<dbReference type="PANTHER" id="PTHR22752:SF5">
    <property type="entry name" value="G-PROTEIN COUPLED RECEPTOR 61"/>
    <property type="match status" value="1"/>
</dbReference>
<dbReference type="GO" id="GO:0004930">
    <property type="term" value="F:G protein-coupled receptor activity"/>
    <property type="evidence" value="ECO:0007669"/>
    <property type="project" value="UniProtKB-KW"/>
</dbReference>
<evidence type="ECO:0000256" key="4">
    <source>
        <dbReference type="ARBA" id="ARBA00022989"/>
    </source>
</evidence>
<dbReference type="OMA" id="WMETPRR"/>
<feature type="transmembrane region" description="Helical" evidence="10">
    <location>
        <begin position="211"/>
        <end position="235"/>
    </location>
</feature>
<dbReference type="Ensembl" id="ENSSMRT00000027879.1">
    <property type="protein sequence ID" value="ENSSMRP00000023799.1"/>
    <property type="gene ID" value="ENSSMRG00000018460.1"/>
</dbReference>
<feature type="domain" description="G-protein coupled receptors family 1 profile" evidence="11">
    <location>
        <begin position="60"/>
        <end position="344"/>
    </location>
</feature>
<evidence type="ECO:0000256" key="3">
    <source>
        <dbReference type="ARBA" id="ARBA00022692"/>
    </source>
</evidence>
<evidence type="ECO:0000256" key="8">
    <source>
        <dbReference type="ARBA" id="ARBA00023224"/>
    </source>
</evidence>
<dbReference type="Proteomes" id="UP000694421">
    <property type="component" value="Unplaced"/>
</dbReference>
<keyword evidence="13" id="KW-1185">Reference proteome</keyword>
<dbReference type="PANTHER" id="PTHR22752">
    <property type="entry name" value="G PROTEIN-COUPLED RECEPTOR"/>
    <property type="match status" value="1"/>
</dbReference>
<evidence type="ECO:0000256" key="9">
    <source>
        <dbReference type="RuleBase" id="RU000688"/>
    </source>
</evidence>
<evidence type="ECO:0000313" key="13">
    <source>
        <dbReference type="Proteomes" id="UP000694421"/>
    </source>
</evidence>
<dbReference type="SUPFAM" id="SSF81321">
    <property type="entry name" value="Family A G protein-coupled receptor-like"/>
    <property type="match status" value="1"/>
</dbReference>
<dbReference type="PROSITE" id="PS00237">
    <property type="entry name" value="G_PROTEIN_RECEP_F1_1"/>
    <property type="match status" value="1"/>
</dbReference>
<name>A0A8D0DYZ0_SALMN</name>
<reference evidence="12" key="1">
    <citation type="submission" date="2025-08" db="UniProtKB">
        <authorList>
            <consortium name="Ensembl"/>
        </authorList>
    </citation>
    <scope>IDENTIFICATION</scope>
</reference>
<evidence type="ECO:0000256" key="1">
    <source>
        <dbReference type="ARBA" id="ARBA00004651"/>
    </source>
</evidence>
<evidence type="ECO:0000256" key="5">
    <source>
        <dbReference type="ARBA" id="ARBA00023040"/>
    </source>
</evidence>
<dbReference type="Gene3D" id="1.20.1070.10">
    <property type="entry name" value="Rhodopsin 7-helix transmembrane proteins"/>
    <property type="match status" value="1"/>
</dbReference>
<evidence type="ECO:0000256" key="6">
    <source>
        <dbReference type="ARBA" id="ARBA00023136"/>
    </source>
</evidence>
<dbReference type="AlphaFoldDB" id="A0A8D0DYZ0"/>
<keyword evidence="7 9" id="KW-0675">Receptor</keyword>
<dbReference type="GO" id="GO:1990763">
    <property type="term" value="F:arrestin family protein binding"/>
    <property type="evidence" value="ECO:0007669"/>
    <property type="project" value="Ensembl"/>
</dbReference>
<dbReference type="PROSITE" id="PS50262">
    <property type="entry name" value="G_PROTEIN_RECEP_F1_2"/>
    <property type="match status" value="1"/>
</dbReference>
<keyword evidence="8 9" id="KW-0807">Transducer</keyword>
<evidence type="ECO:0000256" key="7">
    <source>
        <dbReference type="ARBA" id="ARBA00023170"/>
    </source>
</evidence>
<evidence type="ECO:0000256" key="10">
    <source>
        <dbReference type="SAM" id="Phobius"/>
    </source>
</evidence>
<evidence type="ECO:0000259" key="11">
    <source>
        <dbReference type="PROSITE" id="PS50262"/>
    </source>
</evidence>
<feature type="transmembrane region" description="Helical" evidence="10">
    <location>
        <begin position="157"/>
        <end position="183"/>
    </location>
</feature>
<dbReference type="InterPro" id="IPR000276">
    <property type="entry name" value="GPCR_Rhodpsn"/>
</dbReference>